<dbReference type="InterPro" id="IPR014752">
    <property type="entry name" value="Arrestin-like_C"/>
</dbReference>
<dbReference type="OrthoDB" id="2333384at2759"/>
<feature type="region of interest" description="Disordered" evidence="1">
    <location>
        <begin position="582"/>
        <end position="610"/>
    </location>
</feature>
<dbReference type="InterPro" id="IPR050357">
    <property type="entry name" value="Arrestin_domain-protein"/>
</dbReference>
<feature type="domain" description="Arrestin C-terminal-like" evidence="2">
    <location>
        <begin position="318"/>
        <end position="557"/>
    </location>
</feature>
<evidence type="ECO:0000313" key="3">
    <source>
        <dbReference type="EMBL" id="KAF9526575.1"/>
    </source>
</evidence>
<feature type="compositionally biased region" description="Pro residues" evidence="1">
    <location>
        <begin position="97"/>
        <end position="107"/>
    </location>
</feature>
<feature type="compositionally biased region" description="Basic and acidic residues" evidence="1">
    <location>
        <begin position="666"/>
        <end position="677"/>
    </location>
</feature>
<feature type="compositionally biased region" description="Acidic residues" evidence="1">
    <location>
        <begin position="589"/>
        <end position="605"/>
    </location>
</feature>
<feature type="region of interest" description="Disordered" evidence="1">
    <location>
        <begin position="963"/>
        <end position="991"/>
    </location>
</feature>
<dbReference type="EMBL" id="MU157870">
    <property type="protein sequence ID" value="KAF9526575.1"/>
    <property type="molecule type" value="Genomic_DNA"/>
</dbReference>
<feature type="region of interest" description="Disordered" evidence="1">
    <location>
        <begin position="641"/>
        <end position="685"/>
    </location>
</feature>
<evidence type="ECO:0000259" key="2">
    <source>
        <dbReference type="SMART" id="SM01017"/>
    </source>
</evidence>
<dbReference type="Pfam" id="PF00339">
    <property type="entry name" value="Arrestin_N"/>
    <property type="match status" value="1"/>
</dbReference>
<feature type="compositionally biased region" description="Low complexity" evidence="1">
    <location>
        <begin position="41"/>
        <end position="56"/>
    </location>
</feature>
<feature type="region of interest" description="Disordered" evidence="1">
    <location>
        <begin position="459"/>
        <end position="506"/>
    </location>
</feature>
<dbReference type="GO" id="GO:0005829">
    <property type="term" value="C:cytosol"/>
    <property type="evidence" value="ECO:0007669"/>
    <property type="project" value="TreeGrafter"/>
</dbReference>
<dbReference type="SUPFAM" id="SSF81296">
    <property type="entry name" value="E set domains"/>
    <property type="match status" value="1"/>
</dbReference>
<feature type="region of interest" description="Disordered" evidence="1">
    <location>
        <begin position="96"/>
        <end position="135"/>
    </location>
</feature>
<evidence type="ECO:0000256" key="1">
    <source>
        <dbReference type="SAM" id="MobiDB-lite"/>
    </source>
</evidence>
<dbReference type="AlphaFoldDB" id="A0A9P6ECL1"/>
<keyword evidence="4" id="KW-1185">Reference proteome</keyword>
<dbReference type="Gene3D" id="2.60.40.640">
    <property type="match status" value="1"/>
</dbReference>
<dbReference type="InterPro" id="IPR014756">
    <property type="entry name" value="Ig_E-set"/>
</dbReference>
<feature type="compositionally biased region" description="Low complexity" evidence="1">
    <location>
        <begin position="741"/>
        <end position="752"/>
    </location>
</feature>
<feature type="region of interest" description="Disordered" evidence="1">
    <location>
        <begin position="701"/>
        <end position="835"/>
    </location>
</feature>
<sequence length="991" mass="105243">MVSSDSARDQFAPGLAPGAAYSSAALSTRPPSPAPAAGHLAAVPDTIAAPTPIIPTSREANTLPGDSEDSSEIIVSTPSVATMLAPIAVSPHTYSNTPPPFLSPPSLPSTRSGTPLPPPVPTRSSTTMGKEKEKSHIDIVLDSPHLTLTGIGPDAEPTILSGHVLLHLSEATDIKEITLQFRGKARVPVPTTDSIINTSAQTYTFCNHDWSFLEGAKRHTRTLKAGRHVFPFSLTIVGSLPSSLTSHPLNLSGLASTRACISYKLRAVALRPGLTLGHGVHMLPSMHNLVQTTPVHIVRKLPDEALEYQQTLEIENTWPDKLMYAILLPHKAWAAGDTLVGVLKLSPLVKGVRVESVVTALWEQTKVCTRGGVQDDKRIVKAVKHEIIDGKAVEVDMNAKGKNRSSASGSSSNSRSGLALGLVNRSSSSSLSDNTDEEDDGFENNDVVTLIKFQIPQTTEFPHNSSSSNYPPTTPSPSTAPASYPSAFGSSIAPSTSQSSHTSSFTQILQPTITPSHSIDPVTIVHRIRWSIYIRNRDGHTSELRCSLPVHIMDGKLLEESRSCSVRTRRMVLQSLGFGNAGTSAEGADGYDEDNALPPDSEAEDRELPSYTAHVRDRVANMYMPEAVTVRVPWAGIVSDGEGAGADSTPGLDNVDDPLQSPGSASRDELHPLDPRHGPSASAVSSAAELEYINAELARARDRAARARPPSPERRQSRNSAADSSSHHGSSSSGHHHGKPFSSFLKAFSSLSHHGHGHENKHNQHHQHGQHHSSHGHISRSLSSGAVPDEPEPHSFSSSPIISRPPSPGAGSSTTPSSSSASTFASSSNSASASNQAIPTSAAMIHRALIEVPDYAVASRGFMGGVPPLSSMHGLPSYEEASRTQSLPTIPLACGELVQEPESISVSTSPDVSAGSSRRSSLQRVSTLRSSRSPSCERRETLSDSDLVTRFARAGVTVDRNDSIMQRLGNEPNGADDDDGIQVRIASSVRS</sequence>
<feature type="compositionally biased region" description="Basic and acidic residues" evidence="1">
    <location>
        <begin position="701"/>
        <end position="716"/>
    </location>
</feature>
<dbReference type="Proteomes" id="UP000807306">
    <property type="component" value="Unassembled WGS sequence"/>
</dbReference>
<gene>
    <name evidence="3" type="ORF">CPB83DRAFT_857760</name>
</gene>
<feature type="compositionally biased region" description="Low complexity" evidence="1">
    <location>
        <begin position="809"/>
        <end position="835"/>
    </location>
</feature>
<feature type="region of interest" description="Disordered" evidence="1">
    <location>
        <begin position="22"/>
        <end position="71"/>
    </location>
</feature>
<feature type="region of interest" description="Disordered" evidence="1">
    <location>
        <begin position="901"/>
        <end position="943"/>
    </location>
</feature>
<feature type="compositionally biased region" description="Basic residues" evidence="1">
    <location>
        <begin position="763"/>
        <end position="778"/>
    </location>
</feature>
<dbReference type="GO" id="GO:0070086">
    <property type="term" value="P:ubiquitin-dependent endocytosis"/>
    <property type="evidence" value="ECO:0007669"/>
    <property type="project" value="TreeGrafter"/>
</dbReference>
<dbReference type="InterPro" id="IPR011022">
    <property type="entry name" value="Arrestin_C-like"/>
</dbReference>
<name>A0A9P6ECL1_9AGAR</name>
<dbReference type="GO" id="GO:0030674">
    <property type="term" value="F:protein-macromolecule adaptor activity"/>
    <property type="evidence" value="ECO:0007669"/>
    <property type="project" value="TreeGrafter"/>
</dbReference>
<dbReference type="SMART" id="SM01017">
    <property type="entry name" value="Arrestin_C"/>
    <property type="match status" value="1"/>
</dbReference>
<feature type="compositionally biased region" description="Low complexity" evidence="1">
    <location>
        <begin position="404"/>
        <end position="418"/>
    </location>
</feature>
<comment type="caution">
    <text evidence="3">The sequence shown here is derived from an EMBL/GenBank/DDBJ whole genome shotgun (WGS) entry which is preliminary data.</text>
</comment>
<dbReference type="InterPro" id="IPR011021">
    <property type="entry name" value="Arrestin-like_N"/>
</dbReference>
<dbReference type="GO" id="GO:0031625">
    <property type="term" value="F:ubiquitin protein ligase binding"/>
    <property type="evidence" value="ECO:0007669"/>
    <property type="project" value="TreeGrafter"/>
</dbReference>
<dbReference type="GO" id="GO:0005886">
    <property type="term" value="C:plasma membrane"/>
    <property type="evidence" value="ECO:0007669"/>
    <property type="project" value="TreeGrafter"/>
</dbReference>
<proteinExistence type="predicted"/>
<organism evidence="3 4">
    <name type="scientific">Crepidotus variabilis</name>
    <dbReference type="NCBI Taxonomy" id="179855"/>
    <lineage>
        <taxon>Eukaryota</taxon>
        <taxon>Fungi</taxon>
        <taxon>Dikarya</taxon>
        <taxon>Basidiomycota</taxon>
        <taxon>Agaricomycotina</taxon>
        <taxon>Agaricomycetes</taxon>
        <taxon>Agaricomycetidae</taxon>
        <taxon>Agaricales</taxon>
        <taxon>Agaricineae</taxon>
        <taxon>Crepidotaceae</taxon>
        <taxon>Crepidotus</taxon>
    </lineage>
</organism>
<accession>A0A9P6ECL1</accession>
<protein>
    <recommendedName>
        <fullName evidence="2">Arrestin C-terminal-like domain-containing protein</fullName>
    </recommendedName>
</protein>
<dbReference type="PANTHER" id="PTHR11188:SF17">
    <property type="entry name" value="FI21816P1"/>
    <property type="match status" value="1"/>
</dbReference>
<feature type="compositionally biased region" description="Polar residues" evidence="1">
    <location>
        <begin position="902"/>
        <end position="928"/>
    </location>
</feature>
<evidence type="ECO:0000313" key="4">
    <source>
        <dbReference type="Proteomes" id="UP000807306"/>
    </source>
</evidence>
<feature type="region of interest" description="Disordered" evidence="1">
    <location>
        <begin position="399"/>
        <end position="418"/>
    </location>
</feature>
<dbReference type="PANTHER" id="PTHR11188">
    <property type="entry name" value="ARRESTIN DOMAIN CONTAINING PROTEIN"/>
    <property type="match status" value="1"/>
</dbReference>
<reference evidence="3" key="1">
    <citation type="submission" date="2020-11" db="EMBL/GenBank/DDBJ databases">
        <authorList>
            <consortium name="DOE Joint Genome Institute"/>
            <person name="Ahrendt S."/>
            <person name="Riley R."/>
            <person name="Andreopoulos W."/>
            <person name="Labutti K."/>
            <person name="Pangilinan J."/>
            <person name="Ruiz-Duenas F.J."/>
            <person name="Barrasa J.M."/>
            <person name="Sanchez-Garcia M."/>
            <person name="Camarero S."/>
            <person name="Miyauchi S."/>
            <person name="Serrano A."/>
            <person name="Linde D."/>
            <person name="Babiker R."/>
            <person name="Drula E."/>
            <person name="Ayuso-Fernandez I."/>
            <person name="Pacheco R."/>
            <person name="Padilla G."/>
            <person name="Ferreira P."/>
            <person name="Barriuso J."/>
            <person name="Kellner H."/>
            <person name="Castanera R."/>
            <person name="Alfaro M."/>
            <person name="Ramirez L."/>
            <person name="Pisabarro A.G."/>
            <person name="Kuo A."/>
            <person name="Tritt A."/>
            <person name="Lipzen A."/>
            <person name="He G."/>
            <person name="Yan M."/>
            <person name="Ng V."/>
            <person name="Cullen D."/>
            <person name="Martin F."/>
            <person name="Rosso M.-N."/>
            <person name="Henrissat B."/>
            <person name="Hibbett D."/>
            <person name="Martinez A.T."/>
            <person name="Grigoriev I.V."/>
        </authorList>
    </citation>
    <scope>NUCLEOTIDE SEQUENCE</scope>
    <source>
        <strain evidence="3">CBS 506.95</strain>
    </source>
</reference>
<feature type="compositionally biased region" description="Low complexity" evidence="1">
    <location>
        <begin position="464"/>
        <end position="506"/>
    </location>
</feature>